<organism evidence="1">
    <name type="scientific">marine sediment metagenome</name>
    <dbReference type="NCBI Taxonomy" id="412755"/>
    <lineage>
        <taxon>unclassified sequences</taxon>
        <taxon>metagenomes</taxon>
        <taxon>ecological metagenomes</taxon>
    </lineage>
</organism>
<reference evidence="1" key="1">
    <citation type="journal article" date="2014" name="Front. Microbiol.">
        <title>High frequency of phylogenetically diverse reductive dehalogenase-homologous genes in deep subseafloor sedimentary metagenomes.</title>
        <authorList>
            <person name="Kawai M."/>
            <person name="Futagami T."/>
            <person name="Toyoda A."/>
            <person name="Takaki Y."/>
            <person name="Nishi S."/>
            <person name="Hori S."/>
            <person name="Arai W."/>
            <person name="Tsubouchi T."/>
            <person name="Morono Y."/>
            <person name="Uchiyama I."/>
            <person name="Ito T."/>
            <person name="Fujiyama A."/>
            <person name="Inagaki F."/>
            <person name="Takami H."/>
        </authorList>
    </citation>
    <scope>NUCLEOTIDE SEQUENCE</scope>
    <source>
        <strain evidence="1">Expedition CK06-06</strain>
    </source>
</reference>
<protein>
    <submittedName>
        <fullName evidence="1">Uncharacterized protein</fullName>
    </submittedName>
</protein>
<sequence length="75" mass="8599">SSDSLGDSKFSSMKVDFKSLTETPINLIFFLFRSKFLSRRTEDENLAEAIDKISDKFGEDKLTIARLADKYEILD</sequence>
<evidence type="ECO:0000313" key="1">
    <source>
        <dbReference type="EMBL" id="GAH24029.1"/>
    </source>
</evidence>
<name>X1F3U3_9ZZZZ</name>
<comment type="caution">
    <text evidence="1">The sequence shown here is derived from an EMBL/GenBank/DDBJ whole genome shotgun (WGS) entry which is preliminary data.</text>
</comment>
<accession>X1F3U3</accession>
<dbReference type="AlphaFoldDB" id="X1F3U3"/>
<feature type="non-terminal residue" evidence="1">
    <location>
        <position position="1"/>
    </location>
</feature>
<proteinExistence type="predicted"/>
<gene>
    <name evidence="1" type="ORF">S03H2_05088</name>
</gene>
<dbReference type="EMBL" id="BARU01002088">
    <property type="protein sequence ID" value="GAH24029.1"/>
    <property type="molecule type" value="Genomic_DNA"/>
</dbReference>